<proteinExistence type="predicted"/>
<evidence type="ECO:0000313" key="4">
    <source>
        <dbReference type="Proteomes" id="UP001227230"/>
    </source>
</evidence>
<dbReference type="PRINTS" id="PR00364">
    <property type="entry name" value="DISEASERSIST"/>
</dbReference>
<feature type="domain" description="NB-ARC" evidence="2">
    <location>
        <begin position="41"/>
        <end position="207"/>
    </location>
</feature>
<dbReference type="Gene3D" id="3.40.50.300">
    <property type="entry name" value="P-loop containing nucleotide triphosphate hydrolases"/>
    <property type="match status" value="1"/>
</dbReference>
<reference evidence="3 4" key="1">
    <citation type="journal article" date="2023" name="Hortic Res">
        <title>The complete reference genome for grapevine (Vitis vinifera L.) genetics and breeding.</title>
        <authorList>
            <person name="Shi X."/>
            <person name="Cao S."/>
            <person name="Wang X."/>
            <person name="Huang S."/>
            <person name="Wang Y."/>
            <person name="Liu Z."/>
            <person name="Liu W."/>
            <person name="Leng X."/>
            <person name="Peng Y."/>
            <person name="Wang N."/>
            <person name="Wang Y."/>
            <person name="Ma Z."/>
            <person name="Xu X."/>
            <person name="Zhang F."/>
            <person name="Xue H."/>
            <person name="Zhong H."/>
            <person name="Wang Y."/>
            <person name="Zhang K."/>
            <person name="Velt A."/>
            <person name="Avia K."/>
            <person name="Holtgrawe D."/>
            <person name="Grimplet J."/>
            <person name="Matus J.T."/>
            <person name="Ware D."/>
            <person name="Wu X."/>
            <person name="Wang H."/>
            <person name="Liu C."/>
            <person name="Fang Y."/>
            <person name="Rustenholz C."/>
            <person name="Cheng Z."/>
            <person name="Xiao H."/>
            <person name="Zhou Y."/>
        </authorList>
    </citation>
    <scope>NUCLEOTIDE SEQUENCE [LARGE SCALE GENOMIC DNA]</scope>
    <source>
        <strain evidence="4">cv. Pinot noir / PN40024</strain>
        <tissue evidence="3">Leaf</tissue>
    </source>
</reference>
<dbReference type="InterPro" id="IPR044974">
    <property type="entry name" value="Disease_R_plants"/>
</dbReference>
<dbReference type="PANTHER" id="PTHR23155:SF1192">
    <property type="entry name" value="DISEASE RESISTANCE PROTEIN RFL1-RELATED"/>
    <property type="match status" value="1"/>
</dbReference>
<accession>A0ABY9E222</accession>
<keyword evidence="4" id="KW-1185">Reference proteome</keyword>
<evidence type="ECO:0000256" key="1">
    <source>
        <dbReference type="ARBA" id="ARBA00022737"/>
    </source>
</evidence>
<dbReference type="InterPro" id="IPR036388">
    <property type="entry name" value="WH-like_DNA-bd_sf"/>
</dbReference>
<dbReference type="Gene3D" id="1.10.10.10">
    <property type="entry name" value="Winged helix-like DNA-binding domain superfamily/Winged helix DNA-binding domain"/>
    <property type="match status" value="1"/>
</dbReference>
<dbReference type="PANTHER" id="PTHR23155">
    <property type="entry name" value="DISEASE RESISTANCE PROTEIN RP"/>
    <property type="match status" value="1"/>
</dbReference>
<dbReference type="InterPro" id="IPR002182">
    <property type="entry name" value="NB-ARC"/>
</dbReference>
<dbReference type="Gene3D" id="1.10.8.430">
    <property type="entry name" value="Helical domain of apoptotic protease-activating factors"/>
    <property type="match status" value="1"/>
</dbReference>
<evidence type="ECO:0000259" key="2">
    <source>
        <dbReference type="Pfam" id="PF00931"/>
    </source>
</evidence>
<dbReference type="EMBL" id="CP126666">
    <property type="protein sequence ID" value="WKA13367.1"/>
    <property type="molecule type" value="Genomic_DNA"/>
</dbReference>
<dbReference type="Pfam" id="PF00931">
    <property type="entry name" value="NB-ARC"/>
    <property type="match status" value="1"/>
</dbReference>
<gene>
    <name evidence="3" type="ORF">VitviT2T_030670</name>
</gene>
<protein>
    <recommendedName>
        <fullName evidence="2">NB-ARC domain-containing protein</fullName>
    </recommendedName>
</protein>
<dbReference type="InterPro" id="IPR027417">
    <property type="entry name" value="P-loop_NTPase"/>
</dbReference>
<keyword evidence="1" id="KW-0677">Repeat</keyword>
<dbReference type="InterPro" id="IPR042197">
    <property type="entry name" value="Apaf_helical"/>
</dbReference>
<sequence length="327" mass="37408">MDVVALKNREGLDLSVVAEPLPSPPVILRPSEKTVGLDLLLGEVWSVLQDDKVESMRIYGMGCVGKTTHLKRINNEFLQTGYEVDVVIWVVVSQQGNVEKVQETILNKLEIAEYKWKDRSVHERAEEIISVLQTKKFVLLLDDIWKQLDLLEVGIPPLNDQNKSKVIFTTRFSTVCHDMGAKNIEVECLACEEAFSLFRTKVGEDTLNSHPDIRKLAEIFVKECKGLPLALITVGRAMAEMKTPEEWEKKIQILKRYPSEFPGMGDRLFPLLAFSYDHLCDDTVKSCFLYCSIFPEDYEIPCKLLTQLWMGKTFVKQILKEKILLKN</sequence>
<name>A0ABY9E222_VITVI</name>
<organism evidence="3 4">
    <name type="scientific">Vitis vinifera</name>
    <name type="common">Grape</name>
    <dbReference type="NCBI Taxonomy" id="29760"/>
    <lineage>
        <taxon>Eukaryota</taxon>
        <taxon>Viridiplantae</taxon>
        <taxon>Streptophyta</taxon>
        <taxon>Embryophyta</taxon>
        <taxon>Tracheophyta</taxon>
        <taxon>Spermatophyta</taxon>
        <taxon>Magnoliopsida</taxon>
        <taxon>eudicotyledons</taxon>
        <taxon>Gunneridae</taxon>
        <taxon>Pentapetalae</taxon>
        <taxon>rosids</taxon>
        <taxon>Vitales</taxon>
        <taxon>Vitaceae</taxon>
        <taxon>Viteae</taxon>
        <taxon>Vitis</taxon>
    </lineage>
</organism>
<evidence type="ECO:0000313" key="3">
    <source>
        <dbReference type="EMBL" id="WKA13367.1"/>
    </source>
</evidence>
<dbReference type="Proteomes" id="UP001227230">
    <property type="component" value="Chromosome 19"/>
</dbReference>
<dbReference type="SUPFAM" id="SSF52540">
    <property type="entry name" value="P-loop containing nucleoside triphosphate hydrolases"/>
    <property type="match status" value="1"/>
</dbReference>